<evidence type="ECO:0000313" key="2">
    <source>
        <dbReference type="EMBL" id="KAF6029330.1"/>
    </source>
</evidence>
<dbReference type="InterPro" id="IPR029021">
    <property type="entry name" value="Prot-tyrosine_phosphatase-like"/>
</dbReference>
<dbReference type="GO" id="GO:0062030">
    <property type="term" value="P:negative regulation of stress granule assembly"/>
    <property type="evidence" value="ECO:0007669"/>
    <property type="project" value="TreeGrafter"/>
</dbReference>
<dbReference type="GO" id="GO:2001244">
    <property type="term" value="P:positive regulation of intrinsic apoptotic signaling pathway"/>
    <property type="evidence" value="ECO:0007669"/>
    <property type="project" value="TreeGrafter"/>
</dbReference>
<keyword evidence="3" id="KW-1185">Reference proteome</keyword>
<dbReference type="PANTHER" id="PTHR46659">
    <property type="entry name" value="SERINE/THREONINE/TYROSINE-INTERACTING-LIKE PROTEIN 1"/>
    <property type="match status" value="1"/>
</dbReference>
<dbReference type="InterPro" id="IPR053272">
    <property type="entry name" value="STY_interacting-like"/>
</dbReference>
<dbReference type="PROSITE" id="PS50054">
    <property type="entry name" value="TYR_PHOSPHATASE_DUAL"/>
    <property type="match status" value="1"/>
</dbReference>
<proteinExistence type="predicted"/>
<dbReference type="OrthoDB" id="10252009at2759"/>
<accession>A0A7J7JSJ8</accession>
<dbReference type="GO" id="GO:0005739">
    <property type="term" value="C:mitochondrion"/>
    <property type="evidence" value="ECO:0007669"/>
    <property type="project" value="TreeGrafter"/>
</dbReference>
<feature type="domain" description="Tyrosine-protein phosphatase" evidence="1">
    <location>
        <begin position="134"/>
        <end position="271"/>
    </location>
</feature>
<name>A0A7J7JSJ8_BUGNE</name>
<dbReference type="Pfam" id="PF00782">
    <property type="entry name" value="DSPc"/>
    <property type="match status" value="1"/>
</dbReference>
<dbReference type="SUPFAM" id="SSF52821">
    <property type="entry name" value="Rhodanese/Cell cycle control phosphatase"/>
    <property type="match status" value="1"/>
</dbReference>
<gene>
    <name evidence="2" type="ORF">EB796_012364</name>
</gene>
<organism evidence="2 3">
    <name type="scientific">Bugula neritina</name>
    <name type="common">Brown bryozoan</name>
    <name type="synonym">Sertularia neritina</name>
    <dbReference type="NCBI Taxonomy" id="10212"/>
    <lineage>
        <taxon>Eukaryota</taxon>
        <taxon>Metazoa</taxon>
        <taxon>Spiralia</taxon>
        <taxon>Lophotrochozoa</taxon>
        <taxon>Bryozoa</taxon>
        <taxon>Gymnolaemata</taxon>
        <taxon>Cheilostomatida</taxon>
        <taxon>Flustrina</taxon>
        <taxon>Buguloidea</taxon>
        <taxon>Bugulidae</taxon>
        <taxon>Bugula</taxon>
    </lineage>
</organism>
<dbReference type="SUPFAM" id="SSF52799">
    <property type="entry name" value="(Phosphotyrosine protein) phosphatases II"/>
    <property type="match status" value="1"/>
</dbReference>
<dbReference type="GO" id="GO:0001691">
    <property type="term" value="F:pseudophosphatase activity"/>
    <property type="evidence" value="ECO:0007669"/>
    <property type="project" value="TreeGrafter"/>
</dbReference>
<protein>
    <submittedName>
        <fullName evidence="2">STYXL1</fullName>
    </submittedName>
</protein>
<comment type="caution">
    <text evidence="2">The sequence shown here is derived from an EMBL/GenBank/DDBJ whole genome shotgun (WGS) entry which is preliminary data.</text>
</comment>
<dbReference type="InterPro" id="IPR020422">
    <property type="entry name" value="TYR_PHOSPHATASE_DUAL_dom"/>
</dbReference>
<evidence type="ECO:0000313" key="3">
    <source>
        <dbReference type="Proteomes" id="UP000593567"/>
    </source>
</evidence>
<dbReference type="Gene3D" id="3.90.190.10">
    <property type="entry name" value="Protein tyrosine phosphatase superfamily"/>
    <property type="match status" value="1"/>
</dbReference>
<dbReference type="AlphaFoldDB" id="A0A7J7JSJ8"/>
<dbReference type="GO" id="GO:0004864">
    <property type="term" value="F:protein phosphatase inhibitor activity"/>
    <property type="evidence" value="ECO:0007669"/>
    <property type="project" value="TreeGrafter"/>
</dbReference>
<dbReference type="Proteomes" id="UP000593567">
    <property type="component" value="Unassembled WGS sequence"/>
</dbReference>
<evidence type="ECO:0000259" key="1">
    <source>
        <dbReference type="PROSITE" id="PS50054"/>
    </source>
</evidence>
<dbReference type="SMART" id="SM00195">
    <property type="entry name" value="DSPc"/>
    <property type="match status" value="1"/>
</dbReference>
<dbReference type="GO" id="GO:0019903">
    <property type="term" value="F:protein phosphatase binding"/>
    <property type="evidence" value="ECO:0007669"/>
    <property type="project" value="TreeGrafter"/>
</dbReference>
<dbReference type="InterPro" id="IPR036873">
    <property type="entry name" value="Rhodanese-like_dom_sf"/>
</dbReference>
<dbReference type="EMBL" id="VXIV02001826">
    <property type="protein sequence ID" value="KAF6029330.1"/>
    <property type="molecule type" value="Genomic_DNA"/>
</dbReference>
<reference evidence="2" key="1">
    <citation type="submission" date="2020-06" db="EMBL/GenBank/DDBJ databases">
        <title>Draft genome of Bugula neritina, a colonial animal packing powerful symbionts and potential medicines.</title>
        <authorList>
            <person name="Rayko M."/>
        </authorList>
    </citation>
    <scope>NUCLEOTIDE SEQUENCE [LARGE SCALE GENOMIC DNA]</scope>
    <source>
        <strain evidence="2">Kwan_BN1</strain>
    </source>
</reference>
<dbReference type="InterPro" id="IPR000340">
    <property type="entry name" value="Dual-sp_phosphatase_cat-dom"/>
</dbReference>
<sequence length="271" mass="31343">MDTESFKQPFLKLIYPMELYNMLNLSFDYPRVSDQNYLLLLDARKLHEYNESHIFTAKKASKNDNDEFTVTHDAELECKINIVVYDGTTESLDELDTPAMQCGSWYERFSALYPFLRTQKILWLPQELDDIKTYPIEILPATLYLGNSRQGTAEYITKDLKLQGKICLQEGVEPVNDEHRMNIPIADNKDADLTPYLNNVCAFIDLHREKKLPVLVYSDLGYSRAAAVCIAYLMHINPTKPTVQESYEQIRRCNEHACPTTALLTQLEAWQ</sequence>
<dbReference type="PANTHER" id="PTHR46659:SF1">
    <property type="entry name" value="SERINE_THREONINE_TYROSINE-INTERACTING-LIKE PROTEIN 1"/>
    <property type="match status" value="1"/>
</dbReference>